<dbReference type="InterPro" id="IPR036249">
    <property type="entry name" value="Thioredoxin-like_sf"/>
</dbReference>
<protein>
    <submittedName>
        <fullName evidence="4">Aste57867_458 protein</fullName>
    </submittedName>
</protein>
<feature type="transmembrane region" description="Helical" evidence="1">
    <location>
        <begin position="12"/>
        <end position="38"/>
    </location>
</feature>
<name>A0A485K7N4_9STRA</name>
<reference evidence="4 5" key="1">
    <citation type="submission" date="2019-03" db="EMBL/GenBank/DDBJ databases">
        <authorList>
            <person name="Gaulin E."/>
            <person name="Dumas B."/>
        </authorList>
    </citation>
    <scope>NUCLEOTIDE SEQUENCE [LARGE SCALE GENOMIC DNA]</scope>
    <source>
        <strain evidence="4">CBS 568.67</strain>
    </source>
</reference>
<keyword evidence="1" id="KW-0812">Transmembrane</keyword>
<dbReference type="InterPro" id="IPR013766">
    <property type="entry name" value="Thioredoxin_domain"/>
</dbReference>
<gene>
    <name evidence="4" type="primary">Aste57867_458</name>
    <name evidence="3" type="ORF">As57867_000457</name>
    <name evidence="4" type="ORF">ASTE57867_458</name>
</gene>
<keyword evidence="1" id="KW-0472">Membrane</keyword>
<dbReference type="Proteomes" id="UP000332933">
    <property type="component" value="Unassembled WGS sequence"/>
</dbReference>
<evidence type="ECO:0000313" key="3">
    <source>
        <dbReference type="EMBL" id="KAF0720271.1"/>
    </source>
</evidence>
<evidence type="ECO:0000259" key="2">
    <source>
        <dbReference type="PROSITE" id="PS51352"/>
    </source>
</evidence>
<sequence length="237" mass="26457">MEVDDGTLQGRLIGIFTSPLGQTAGLTSIAIGITYYYVGNAWSINDAVFVVAVAAVVFFHRYLVKSYIEHDPKQRLLDVTVPAFPLEGIDYVQGDTVHLGKSDIIAVLFFATWCKGSRAALHEFQKVVDQYSPHVKFLALTQESKAELQAYEVHGTKASSFKSLGDFDFAIAVEDGTLTKEYQLKHKVDTLPHVYIVGRDDSVFWHGHPVGHFDDATRRTLAYDFSKPSRSKLDKIK</sequence>
<dbReference type="PROSITE" id="PS51352">
    <property type="entry name" value="THIOREDOXIN_2"/>
    <property type="match status" value="1"/>
</dbReference>
<keyword evidence="5" id="KW-1185">Reference proteome</keyword>
<dbReference type="AlphaFoldDB" id="A0A485K7N4"/>
<evidence type="ECO:0000313" key="4">
    <source>
        <dbReference type="EMBL" id="VFT77683.1"/>
    </source>
</evidence>
<feature type="transmembrane region" description="Helical" evidence="1">
    <location>
        <begin position="44"/>
        <end position="64"/>
    </location>
</feature>
<dbReference type="OrthoDB" id="157379at2759"/>
<feature type="domain" description="Thioredoxin" evidence="2">
    <location>
        <begin position="75"/>
        <end position="237"/>
    </location>
</feature>
<proteinExistence type="predicted"/>
<dbReference type="EMBL" id="VJMH01000022">
    <property type="protein sequence ID" value="KAF0720271.1"/>
    <property type="molecule type" value="Genomic_DNA"/>
</dbReference>
<organism evidence="4 5">
    <name type="scientific">Aphanomyces stellatus</name>
    <dbReference type="NCBI Taxonomy" id="120398"/>
    <lineage>
        <taxon>Eukaryota</taxon>
        <taxon>Sar</taxon>
        <taxon>Stramenopiles</taxon>
        <taxon>Oomycota</taxon>
        <taxon>Saprolegniomycetes</taxon>
        <taxon>Saprolegniales</taxon>
        <taxon>Verrucalvaceae</taxon>
        <taxon>Aphanomyces</taxon>
    </lineage>
</organism>
<evidence type="ECO:0000256" key="1">
    <source>
        <dbReference type="SAM" id="Phobius"/>
    </source>
</evidence>
<reference evidence="3" key="2">
    <citation type="submission" date="2019-06" db="EMBL/GenBank/DDBJ databases">
        <title>Genomics analysis of Aphanomyces spp. identifies a new class of oomycete effector associated with host adaptation.</title>
        <authorList>
            <person name="Gaulin E."/>
        </authorList>
    </citation>
    <scope>NUCLEOTIDE SEQUENCE</scope>
    <source>
        <strain evidence="3">CBS 578.67</strain>
    </source>
</reference>
<dbReference type="Gene3D" id="3.40.30.10">
    <property type="entry name" value="Glutaredoxin"/>
    <property type="match status" value="1"/>
</dbReference>
<dbReference type="SUPFAM" id="SSF52833">
    <property type="entry name" value="Thioredoxin-like"/>
    <property type="match status" value="1"/>
</dbReference>
<evidence type="ECO:0000313" key="5">
    <source>
        <dbReference type="Proteomes" id="UP000332933"/>
    </source>
</evidence>
<keyword evidence="1" id="KW-1133">Transmembrane helix</keyword>
<dbReference type="EMBL" id="CAADRA010000022">
    <property type="protein sequence ID" value="VFT77683.1"/>
    <property type="molecule type" value="Genomic_DNA"/>
</dbReference>
<accession>A0A485K7N4</accession>